<organism evidence="1 2">
    <name type="scientific">Longimicrobium terrae</name>
    <dbReference type="NCBI Taxonomy" id="1639882"/>
    <lineage>
        <taxon>Bacteria</taxon>
        <taxon>Pseudomonadati</taxon>
        <taxon>Gemmatimonadota</taxon>
        <taxon>Longimicrobiia</taxon>
        <taxon>Longimicrobiales</taxon>
        <taxon>Longimicrobiaceae</taxon>
        <taxon>Longimicrobium</taxon>
    </lineage>
</organism>
<reference evidence="1 2" key="1">
    <citation type="submission" date="2020-08" db="EMBL/GenBank/DDBJ databases">
        <title>Genomic Encyclopedia of Type Strains, Phase IV (KMG-IV): sequencing the most valuable type-strain genomes for metagenomic binning, comparative biology and taxonomic classification.</title>
        <authorList>
            <person name="Goeker M."/>
        </authorList>
    </citation>
    <scope>NUCLEOTIDE SEQUENCE [LARGE SCALE GENOMIC DNA]</scope>
    <source>
        <strain evidence="1 2">DSM 29007</strain>
    </source>
</reference>
<accession>A0A841H6A0</accession>
<dbReference type="Proteomes" id="UP000582837">
    <property type="component" value="Unassembled WGS sequence"/>
</dbReference>
<protein>
    <submittedName>
        <fullName evidence="1">Uncharacterized protein</fullName>
    </submittedName>
</protein>
<sequence>MQDSETKNDAAMRPHVVPRGARRAFWDRPPHIHIPFFAMNSPMRTIMTAVLAAALGWPVAGAWTQGMPGPLPSAAECRKAVTDLDAPPGSEAFTRAFMGPVVHWCGEAGAVALNSVLQKMPEIQGTLGAELVEIMQYPFLQVQHPLLLRTALAMVADRGAPPLARVFAMQVALAQMNYNIGLRPFFSELLARPVGPYCIPTIDYDGTWSYTAPMPPGFQDEIATTLRRVRDDPAEPQTVRDVAGCALRAAEPPFRRS</sequence>
<dbReference type="RefSeq" id="WP_170034113.1">
    <property type="nucleotide sequence ID" value="NZ_JABDTL010000001.1"/>
</dbReference>
<evidence type="ECO:0000313" key="2">
    <source>
        <dbReference type="Proteomes" id="UP000582837"/>
    </source>
</evidence>
<name>A0A841H6A0_9BACT</name>
<dbReference type="EMBL" id="JACHIA010000026">
    <property type="protein sequence ID" value="MBB6073617.1"/>
    <property type="molecule type" value="Genomic_DNA"/>
</dbReference>
<gene>
    <name evidence="1" type="ORF">HNQ61_005288</name>
</gene>
<dbReference type="AlphaFoldDB" id="A0A841H6A0"/>
<comment type="caution">
    <text evidence="1">The sequence shown here is derived from an EMBL/GenBank/DDBJ whole genome shotgun (WGS) entry which is preliminary data.</text>
</comment>
<keyword evidence="2" id="KW-1185">Reference proteome</keyword>
<evidence type="ECO:0000313" key="1">
    <source>
        <dbReference type="EMBL" id="MBB6073617.1"/>
    </source>
</evidence>
<proteinExistence type="predicted"/>